<accession>A0ACA9NQ95</accession>
<feature type="non-terminal residue" evidence="1">
    <location>
        <position position="1"/>
    </location>
</feature>
<dbReference type="Proteomes" id="UP000789860">
    <property type="component" value="Unassembled WGS sequence"/>
</dbReference>
<feature type="non-terminal residue" evidence="1">
    <location>
        <position position="122"/>
    </location>
</feature>
<organism evidence="1 2">
    <name type="scientific">Scutellospora calospora</name>
    <dbReference type="NCBI Taxonomy" id="85575"/>
    <lineage>
        <taxon>Eukaryota</taxon>
        <taxon>Fungi</taxon>
        <taxon>Fungi incertae sedis</taxon>
        <taxon>Mucoromycota</taxon>
        <taxon>Glomeromycotina</taxon>
        <taxon>Glomeromycetes</taxon>
        <taxon>Diversisporales</taxon>
        <taxon>Gigasporaceae</taxon>
        <taxon>Scutellospora</taxon>
    </lineage>
</organism>
<sequence length="122" mass="13837">TLEEVKQSSEQHKRLIARVEASASRKRRYITVDMENMQRKRAKVHDTRTKQENIVGGISSIVNMDEDSFSSSYNTVNDAIGSKEKYFGKSYATSGDVLCDNNDNQIEIRKGLESNVDTTENE</sequence>
<keyword evidence="2" id="KW-1185">Reference proteome</keyword>
<reference evidence="1" key="1">
    <citation type="submission" date="2021-06" db="EMBL/GenBank/DDBJ databases">
        <authorList>
            <person name="Kallberg Y."/>
            <person name="Tangrot J."/>
            <person name="Rosling A."/>
        </authorList>
    </citation>
    <scope>NUCLEOTIDE SEQUENCE</scope>
    <source>
        <strain evidence="1">AU212A</strain>
    </source>
</reference>
<proteinExistence type="predicted"/>
<evidence type="ECO:0000313" key="2">
    <source>
        <dbReference type="Proteomes" id="UP000789860"/>
    </source>
</evidence>
<protein>
    <submittedName>
        <fullName evidence="1">4734_t:CDS:1</fullName>
    </submittedName>
</protein>
<comment type="caution">
    <text evidence="1">The sequence shown here is derived from an EMBL/GenBank/DDBJ whole genome shotgun (WGS) entry which is preliminary data.</text>
</comment>
<gene>
    <name evidence="1" type="ORF">SCALOS_LOCUS9308</name>
</gene>
<evidence type="ECO:0000313" key="1">
    <source>
        <dbReference type="EMBL" id="CAG8669093.1"/>
    </source>
</evidence>
<dbReference type="EMBL" id="CAJVPM010028237">
    <property type="protein sequence ID" value="CAG8669093.1"/>
    <property type="molecule type" value="Genomic_DNA"/>
</dbReference>
<name>A0ACA9NQ95_9GLOM</name>